<reference evidence="1 2" key="1">
    <citation type="journal article" date="2015" name="Nature">
        <title>rRNA introns, odd ribosomes, and small enigmatic genomes across a large radiation of phyla.</title>
        <authorList>
            <person name="Brown C.T."/>
            <person name="Hug L.A."/>
            <person name="Thomas B.C."/>
            <person name="Sharon I."/>
            <person name="Castelle C.J."/>
            <person name="Singh A."/>
            <person name="Wilkins M.J."/>
            <person name="Williams K.H."/>
            <person name="Banfield J.F."/>
        </authorList>
    </citation>
    <scope>NUCLEOTIDE SEQUENCE [LARGE SCALE GENOMIC DNA]</scope>
</reference>
<gene>
    <name evidence="1" type="ORF">US94_C0042G0007</name>
</gene>
<evidence type="ECO:0000313" key="1">
    <source>
        <dbReference type="EMBL" id="KKQ72548.1"/>
    </source>
</evidence>
<dbReference type="Proteomes" id="UP000034498">
    <property type="component" value="Unassembled WGS sequence"/>
</dbReference>
<proteinExistence type="predicted"/>
<protein>
    <submittedName>
        <fullName evidence="1">Uncharacterized protein</fullName>
    </submittedName>
</protein>
<sequence>MYSNFSQPLSYYTQPQPRTLKFILGWQDVFRLLSEIGWNCKGEDK</sequence>
<comment type="caution">
    <text evidence="1">The sequence shown here is derived from an EMBL/GenBank/DDBJ whole genome shotgun (WGS) entry which is preliminary data.</text>
</comment>
<dbReference type="EMBL" id="LBUX01000042">
    <property type="protein sequence ID" value="KKQ72548.1"/>
    <property type="molecule type" value="Genomic_DNA"/>
</dbReference>
<name>A0A0G0JYF0_9BACT</name>
<organism evidence="1 2">
    <name type="scientific">Berkelbacteria bacterium GW2011_GWB1_38_5</name>
    <dbReference type="NCBI Taxonomy" id="1618336"/>
    <lineage>
        <taxon>Bacteria</taxon>
        <taxon>Candidatus Berkelbacteria</taxon>
    </lineage>
</organism>
<accession>A0A0G0JYF0</accession>
<evidence type="ECO:0000313" key="2">
    <source>
        <dbReference type="Proteomes" id="UP000034498"/>
    </source>
</evidence>
<dbReference type="AlphaFoldDB" id="A0A0G0JYF0"/>